<dbReference type="InterPro" id="IPR048401">
    <property type="entry name" value="SLS1_C"/>
</dbReference>
<dbReference type="InterPro" id="IPR048400">
    <property type="entry name" value="SLS1_N"/>
</dbReference>
<dbReference type="Pfam" id="PF20776">
    <property type="entry name" value="SLS1_N"/>
    <property type="match status" value="1"/>
</dbReference>
<accession>A0AAX4H5Q7</accession>
<dbReference type="InterPro" id="IPR032741">
    <property type="entry name" value="Sls1_KH-1"/>
</dbReference>
<dbReference type="Proteomes" id="UP001338582">
    <property type="component" value="Chromosome 1"/>
</dbReference>
<dbReference type="EMBL" id="CP138894">
    <property type="protein sequence ID" value="WPK23175.1"/>
    <property type="molecule type" value="Genomic_DNA"/>
</dbReference>
<name>A0AAX4H5Q7_9ASCO</name>
<evidence type="ECO:0000313" key="5">
    <source>
        <dbReference type="Proteomes" id="UP001338582"/>
    </source>
</evidence>
<dbReference type="GO" id="GO:0005743">
    <property type="term" value="C:mitochondrial inner membrane"/>
    <property type="evidence" value="ECO:0007669"/>
    <property type="project" value="InterPro"/>
</dbReference>
<feature type="domain" description="SLS1 first KH" evidence="1">
    <location>
        <begin position="187"/>
        <end position="240"/>
    </location>
</feature>
<dbReference type="AlphaFoldDB" id="A0AAX4H5Q7"/>
<dbReference type="Pfam" id="PF14611">
    <property type="entry name" value="KH_SLS1_1"/>
    <property type="match status" value="1"/>
</dbReference>
<evidence type="ECO:0000259" key="1">
    <source>
        <dbReference type="Pfam" id="PF14611"/>
    </source>
</evidence>
<feature type="domain" description="SLS1 C-terminal" evidence="3">
    <location>
        <begin position="417"/>
        <end position="745"/>
    </location>
</feature>
<dbReference type="KEGG" id="asau:88171472"/>
<reference evidence="4 5" key="1">
    <citation type="submission" date="2023-10" db="EMBL/GenBank/DDBJ databases">
        <title>Draft Genome Sequence of Candida saopaulonensis from a very Premature Infant with Sepsis.</title>
        <authorList>
            <person name="Ning Y."/>
            <person name="Dai R."/>
            <person name="Xiao M."/>
            <person name="Xu Y."/>
            <person name="Yan Q."/>
            <person name="Zhang L."/>
        </authorList>
    </citation>
    <scope>NUCLEOTIDE SEQUENCE [LARGE SCALE GENOMIC DNA]</scope>
    <source>
        <strain evidence="4 5">19XY460</strain>
    </source>
</reference>
<gene>
    <name evidence="4" type="ORF">PUMCH_000403</name>
</gene>
<evidence type="ECO:0000313" key="4">
    <source>
        <dbReference type="EMBL" id="WPK23175.1"/>
    </source>
</evidence>
<evidence type="ECO:0000259" key="3">
    <source>
        <dbReference type="Pfam" id="PF20778"/>
    </source>
</evidence>
<organism evidence="4 5">
    <name type="scientific">Australozyma saopauloensis</name>
    <dbReference type="NCBI Taxonomy" id="291208"/>
    <lineage>
        <taxon>Eukaryota</taxon>
        <taxon>Fungi</taxon>
        <taxon>Dikarya</taxon>
        <taxon>Ascomycota</taxon>
        <taxon>Saccharomycotina</taxon>
        <taxon>Pichiomycetes</taxon>
        <taxon>Metschnikowiaceae</taxon>
        <taxon>Australozyma</taxon>
    </lineage>
</organism>
<proteinExistence type="predicted"/>
<sequence length="760" mass="87073">MRSLTHTALRRLSRRSLSQTQTCCNAEKDLLSFMEYPLKGDKVKPKRILILKPNETRDKMLSQHLHEHKRRRGTISKKKLQIAQEMLKIDSFLSGSEATSQSSMIEAVEFFKPQSGEPLNQGSVKDLTQNLYKSFTRDQMRQYLAELRHKQPPSRYSKREIAEYIVTNIWKSESGSTNATFLSKEIVPLSKMELFFLSAQNGYILQHMRNAVTSLELESDNQSLVLNGTASQVANAKVLLAAKFESVYKVEEDLSFITHMYEKESKSKSLEKIMRENDVYSEKLKDHKYLLCSLQPAKVERVKRLLLWNLNNNQHHKTLLHLPSSAELEHCLLIQYTDTLSSDWEGRSKSHFHLINESHSQEVSSRVKNELERFSNLQIDDLDLSLDPAEGIRNQVVNSDETFDLLERLGFLKEDIEHEKSAVSPNLDAEMPMSMDEQMTPQLRYELHIVESDKASLYSQLTDFGYRRALHGVSEGKLDSAIFTVTLGRTLFSKDREENSIFGTAPSKDKLTESFSFSTNTPLVYDQALARLMVKEEMSTQDDPHNYYLQFKFLPSPYEEALAEVLEDKMKYPPIEMWIRLNEKSVLDLESVQVVTVEGENNAYVCLPKLPSDFKVTCQMTGEVLNGTNLAITNGTNEDTYVLSQTAKKFSHLSAQPGVERYIGDLRVDFASGTRPHIPNYMDVVINGKKVQYAFISLRHRRELSLELENKKTVQLNVIDGGQSGGRRLEVRFIGEYGDGISRENFDLLIDYCAEFISEL</sequence>
<dbReference type="GeneID" id="88171472"/>
<dbReference type="RefSeq" id="XP_062875562.1">
    <property type="nucleotide sequence ID" value="XM_063019492.1"/>
</dbReference>
<keyword evidence="5" id="KW-1185">Reference proteome</keyword>
<feature type="domain" description="SLS1 N-terminal" evidence="2">
    <location>
        <begin position="98"/>
        <end position="171"/>
    </location>
</feature>
<dbReference type="Pfam" id="PF20778">
    <property type="entry name" value="SLS1_C"/>
    <property type="match status" value="1"/>
</dbReference>
<evidence type="ECO:0000259" key="2">
    <source>
        <dbReference type="Pfam" id="PF20776"/>
    </source>
</evidence>
<protein>
    <submittedName>
        <fullName evidence="4">Uncharacterized protein</fullName>
    </submittedName>
</protein>